<dbReference type="PANTHER" id="PTHR48070">
    <property type="entry name" value="ESTERASE OVCA2"/>
    <property type="match status" value="1"/>
</dbReference>
<dbReference type="EMBL" id="VIBQ01000036">
    <property type="protein sequence ID" value="KAB8437405.1"/>
    <property type="molecule type" value="Genomic_DNA"/>
</dbReference>
<dbReference type="GO" id="GO:0044550">
    <property type="term" value="P:secondary metabolite biosynthetic process"/>
    <property type="evidence" value="ECO:0007669"/>
    <property type="project" value="TreeGrafter"/>
</dbReference>
<sequence length="264" mass="29323">MAIDGEDPTLPLPRIMCLHGGGTNSRIFRLQCRGLERALRSTFRLVYAEAPFPAKPGPDVTAVYKDCGPFKAWLRIWPDDPVQDATDVMTEVHDSIMAAKRHDDARGATGAWVGLLGFSQGAKLAASIIYSQQLRWQANSDSIWHGYRFAILLAGRGPLVWTHPSKTMPRGLVDAAQPTMMPAEKLETVLNSVEHLLRVPTIHVHGLQDPNIGLHRKLLHRYCDPENATLLEWDGAHRVPIKLKDVNAIVDHVFSVAQEVGVLR</sequence>
<keyword evidence="2" id="KW-0378">Hydrolase</keyword>
<evidence type="ECO:0000256" key="1">
    <source>
        <dbReference type="ARBA" id="ARBA00005863"/>
    </source>
</evidence>
<dbReference type="OrthoDB" id="414698at2759"/>
<evidence type="ECO:0000313" key="4">
    <source>
        <dbReference type="EMBL" id="KAB8437405.1"/>
    </source>
</evidence>
<gene>
    <name evidence="4" type="ORF">FH972_025083</name>
</gene>
<dbReference type="Pfam" id="PF03959">
    <property type="entry name" value="FSH1"/>
    <property type="match status" value="1"/>
</dbReference>
<evidence type="ECO:0000259" key="3">
    <source>
        <dbReference type="Pfam" id="PF03959"/>
    </source>
</evidence>
<organism evidence="4 5">
    <name type="scientific">Carpinus fangiana</name>
    <dbReference type="NCBI Taxonomy" id="176857"/>
    <lineage>
        <taxon>Eukaryota</taxon>
        <taxon>Viridiplantae</taxon>
        <taxon>Streptophyta</taxon>
        <taxon>Embryophyta</taxon>
        <taxon>Tracheophyta</taxon>
        <taxon>Spermatophyta</taxon>
        <taxon>Magnoliopsida</taxon>
        <taxon>eudicotyledons</taxon>
        <taxon>Gunneridae</taxon>
        <taxon>Pentapetalae</taxon>
        <taxon>rosids</taxon>
        <taxon>fabids</taxon>
        <taxon>Fagales</taxon>
        <taxon>Betulaceae</taxon>
        <taxon>Carpinus</taxon>
    </lineage>
</organism>
<accession>A0A5N6L003</accession>
<dbReference type="SUPFAM" id="SSF53474">
    <property type="entry name" value="alpha/beta-Hydrolases"/>
    <property type="match status" value="1"/>
</dbReference>
<comment type="caution">
    <text evidence="4">The sequence shown here is derived from an EMBL/GenBank/DDBJ whole genome shotgun (WGS) entry which is preliminary data.</text>
</comment>
<dbReference type="Gene3D" id="3.40.50.1820">
    <property type="entry name" value="alpha/beta hydrolase"/>
    <property type="match status" value="1"/>
</dbReference>
<dbReference type="InterPro" id="IPR029058">
    <property type="entry name" value="AB_hydrolase_fold"/>
</dbReference>
<reference evidence="4 5" key="1">
    <citation type="submission" date="2019-06" db="EMBL/GenBank/DDBJ databases">
        <title>A chromosomal-level reference genome of Carpinus fangiana (Coryloideae, Betulaceae).</title>
        <authorList>
            <person name="Yang X."/>
            <person name="Wang Z."/>
            <person name="Zhang L."/>
            <person name="Hao G."/>
            <person name="Liu J."/>
            <person name="Yang Y."/>
        </authorList>
    </citation>
    <scope>NUCLEOTIDE SEQUENCE [LARGE SCALE GENOMIC DNA]</scope>
    <source>
        <strain evidence="4">Cfa_2016G</strain>
        <tissue evidence="4">Leaf</tissue>
    </source>
</reference>
<dbReference type="GO" id="GO:0016787">
    <property type="term" value="F:hydrolase activity"/>
    <property type="evidence" value="ECO:0007669"/>
    <property type="project" value="UniProtKB-KW"/>
</dbReference>
<keyword evidence="5" id="KW-1185">Reference proteome</keyword>
<protein>
    <recommendedName>
        <fullName evidence="3">Serine hydrolase domain-containing protein</fullName>
    </recommendedName>
</protein>
<evidence type="ECO:0000313" key="5">
    <source>
        <dbReference type="Proteomes" id="UP000327013"/>
    </source>
</evidence>
<dbReference type="AlphaFoldDB" id="A0A5N6L003"/>
<dbReference type="Proteomes" id="UP000327013">
    <property type="component" value="Unassembled WGS sequence"/>
</dbReference>
<evidence type="ECO:0000256" key="2">
    <source>
        <dbReference type="ARBA" id="ARBA00022801"/>
    </source>
</evidence>
<dbReference type="GO" id="GO:0005737">
    <property type="term" value="C:cytoplasm"/>
    <property type="evidence" value="ECO:0007669"/>
    <property type="project" value="TreeGrafter"/>
</dbReference>
<dbReference type="GO" id="GO:0005634">
    <property type="term" value="C:nucleus"/>
    <property type="evidence" value="ECO:0007669"/>
    <property type="project" value="TreeGrafter"/>
</dbReference>
<dbReference type="InterPro" id="IPR050593">
    <property type="entry name" value="LovG"/>
</dbReference>
<comment type="similarity">
    <text evidence="1">Belongs to the LovG family.</text>
</comment>
<feature type="domain" description="Serine hydrolase" evidence="3">
    <location>
        <begin position="13"/>
        <end position="248"/>
    </location>
</feature>
<dbReference type="PANTHER" id="PTHR48070:SF3">
    <property type="entry name" value="ESTERASE DBAE-RELATED"/>
    <property type="match status" value="1"/>
</dbReference>
<name>A0A5N6L003_9ROSI</name>
<proteinExistence type="inferred from homology"/>
<dbReference type="InterPro" id="IPR005645">
    <property type="entry name" value="FSH-like_dom"/>
</dbReference>